<evidence type="ECO:0000256" key="5">
    <source>
        <dbReference type="ARBA" id="ARBA00022832"/>
    </source>
</evidence>
<sequence>MSLQQKAILSGIGSQVPETVITNKDLERLVDTNDEWIRTRTGIHERRQAASGQAASDLATEAAEKALATAGIEASDLGAIIVATSTPDMIFPSTACVLQKNLKAFNAFAYDLSAACAGFLFALSNGAQYVESGVCRHVLVVGVDLMTRIVDFQDRNTCVLFGDGAGAVVLSGSEDSQGLLGTQLGSDGRYGDILQVPAGGSRIPLTAETFPLRQHYIQMNGSEVFKMAVRAMEQAALNLLENTDTPLSAIDWLVPHQANRRIIETLGKRLQIPSEKVFMNLQHYGNMSAASIPVALDEAWRKGLIEPGQLVLMLAFGGGLTWGASLLRWTC</sequence>
<comment type="similarity">
    <text evidence="2 14">Belongs to the thiolase-like superfamily. FabH family.</text>
</comment>
<dbReference type="Pfam" id="PF08545">
    <property type="entry name" value="ACP_syn_III"/>
    <property type="match status" value="1"/>
</dbReference>
<dbReference type="InterPro" id="IPR013747">
    <property type="entry name" value="ACP_syn_III_C"/>
</dbReference>
<feature type="domain" description="Beta-ketoacyl-[acyl-carrier-protein] synthase III C-terminal" evidence="15">
    <location>
        <begin position="240"/>
        <end position="329"/>
    </location>
</feature>
<dbReference type="InterPro" id="IPR004655">
    <property type="entry name" value="FabH"/>
</dbReference>
<protein>
    <recommendedName>
        <fullName evidence="14">Beta-ketoacyl-[acyl-carrier-protein] synthase III</fullName>
        <shortName evidence="14">Beta-ketoacyl-ACP synthase III</shortName>
        <shortName evidence="14">KAS III</shortName>
        <ecNumber evidence="14">2.3.1.180</ecNumber>
    </recommendedName>
    <alternativeName>
        <fullName evidence="14">3-oxoacyl-[acyl-carrier-protein] synthase 3</fullName>
    </alternativeName>
    <alternativeName>
        <fullName evidence="14">3-oxoacyl-[acyl-carrier-protein] synthase III</fullName>
    </alternativeName>
</protein>
<evidence type="ECO:0000256" key="2">
    <source>
        <dbReference type="ARBA" id="ARBA00008642"/>
    </source>
</evidence>
<evidence type="ECO:0000313" key="17">
    <source>
        <dbReference type="EMBL" id="SMP66539.1"/>
    </source>
</evidence>
<dbReference type="CDD" id="cd00830">
    <property type="entry name" value="KAS_III"/>
    <property type="match status" value="1"/>
</dbReference>
<feature type="region of interest" description="ACP-binding" evidence="14">
    <location>
        <begin position="257"/>
        <end position="261"/>
    </location>
</feature>
<dbReference type="EC" id="2.3.1.180" evidence="14"/>
<dbReference type="Proteomes" id="UP001158066">
    <property type="component" value="Unassembled WGS sequence"/>
</dbReference>
<evidence type="ECO:0000259" key="16">
    <source>
        <dbReference type="Pfam" id="PF08545"/>
    </source>
</evidence>
<keyword evidence="9 14" id="KW-0012">Acyltransferase</keyword>
<comment type="catalytic activity">
    <reaction evidence="13">
        <text>3-methylbutanoyl-CoA + malonyl-[ACP] + H(+) = 5-methyl-3-oxohexanoyl-[ACP] + CO2 + CoA</text>
        <dbReference type="Rhea" id="RHEA:42272"/>
        <dbReference type="Rhea" id="RHEA-COMP:9623"/>
        <dbReference type="Rhea" id="RHEA-COMP:9941"/>
        <dbReference type="ChEBI" id="CHEBI:15378"/>
        <dbReference type="ChEBI" id="CHEBI:16526"/>
        <dbReference type="ChEBI" id="CHEBI:57287"/>
        <dbReference type="ChEBI" id="CHEBI:57345"/>
        <dbReference type="ChEBI" id="CHEBI:78449"/>
        <dbReference type="ChEBI" id="CHEBI:78822"/>
        <dbReference type="EC" id="2.3.1.300"/>
    </reaction>
    <physiologicalReaction direction="left-to-right" evidence="13">
        <dbReference type="Rhea" id="RHEA:42273"/>
    </physiologicalReaction>
</comment>
<dbReference type="NCBIfam" id="NF006829">
    <property type="entry name" value="PRK09352.1"/>
    <property type="match status" value="1"/>
</dbReference>
<organism evidence="17 18">
    <name type="scientific">Anoxynatronum buryatiense</name>
    <dbReference type="NCBI Taxonomy" id="489973"/>
    <lineage>
        <taxon>Bacteria</taxon>
        <taxon>Bacillati</taxon>
        <taxon>Bacillota</taxon>
        <taxon>Clostridia</taxon>
        <taxon>Eubacteriales</taxon>
        <taxon>Clostridiaceae</taxon>
        <taxon>Anoxynatronum</taxon>
    </lineage>
</organism>
<comment type="caution">
    <text evidence="17">The sequence shown here is derived from an EMBL/GenBank/DDBJ whole genome shotgun (WGS) entry which is preliminary data.</text>
</comment>
<dbReference type="Pfam" id="PF08541">
    <property type="entry name" value="ACP_syn_III_C"/>
    <property type="match status" value="1"/>
</dbReference>
<dbReference type="PANTHER" id="PTHR43091:SF1">
    <property type="entry name" value="BETA-KETOACYL-[ACYL-CARRIER-PROTEIN] SYNTHASE III, CHLOROPLASTIC"/>
    <property type="match status" value="1"/>
</dbReference>
<dbReference type="Gene3D" id="3.40.47.10">
    <property type="match status" value="1"/>
</dbReference>
<gene>
    <name evidence="14" type="primary">fabH</name>
    <name evidence="17" type="ORF">SAMN06296020_11441</name>
</gene>
<dbReference type="PANTHER" id="PTHR43091">
    <property type="entry name" value="3-OXOACYL-[ACYL-CARRIER-PROTEIN] SYNTHASE"/>
    <property type="match status" value="1"/>
</dbReference>
<dbReference type="GO" id="GO:0006633">
    <property type="term" value="P:fatty acid biosynthetic process"/>
    <property type="evidence" value="ECO:0007669"/>
    <property type="project" value="UniProtKB-UniRule"/>
</dbReference>
<evidence type="ECO:0000259" key="15">
    <source>
        <dbReference type="Pfam" id="PF08541"/>
    </source>
</evidence>
<keyword evidence="7 14" id="KW-0275">Fatty acid biosynthesis</keyword>
<comment type="catalytic activity">
    <reaction evidence="11">
        <text>(2S)-2-methylbutanoyl-CoA + malonyl-[ACP] + H(+) = (4S)-4-methyl-3-oxohexanoyl-[ACP] + CO2 + CoA</text>
        <dbReference type="Rhea" id="RHEA:42276"/>
        <dbReference type="Rhea" id="RHEA-COMP:9623"/>
        <dbReference type="Rhea" id="RHEA-COMP:17148"/>
        <dbReference type="ChEBI" id="CHEBI:15378"/>
        <dbReference type="ChEBI" id="CHEBI:16526"/>
        <dbReference type="ChEBI" id="CHEBI:57287"/>
        <dbReference type="ChEBI" id="CHEBI:78449"/>
        <dbReference type="ChEBI" id="CHEBI:88166"/>
        <dbReference type="ChEBI" id="CHEBI:167462"/>
        <dbReference type="EC" id="2.3.1.300"/>
    </reaction>
    <physiologicalReaction direction="left-to-right" evidence="11">
        <dbReference type="Rhea" id="RHEA:42277"/>
    </physiologicalReaction>
</comment>
<evidence type="ECO:0000313" key="18">
    <source>
        <dbReference type="Proteomes" id="UP001158066"/>
    </source>
</evidence>
<comment type="subcellular location">
    <subcellularLocation>
        <location evidence="14">Cytoplasm</location>
    </subcellularLocation>
</comment>
<dbReference type="GO" id="GO:0005737">
    <property type="term" value="C:cytoplasm"/>
    <property type="evidence" value="ECO:0007669"/>
    <property type="project" value="UniProtKB-SubCell"/>
</dbReference>
<dbReference type="GO" id="GO:0004315">
    <property type="term" value="F:3-oxoacyl-[acyl-carrier-protein] synthase activity"/>
    <property type="evidence" value="ECO:0007669"/>
    <property type="project" value="InterPro"/>
</dbReference>
<keyword evidence="4 14" id="KW-0808">Transferase</keyword>
<keyword evidence="18" id="KW-1185">Reference proteome</keyword>
<evidence type="ECO:0000256" key="1">
    <source>
        <dbReference type="ARBA" id="ARBA00005194"/>
    </source>
</evidence>
<comment type="pathway">
    <text evidence="1 14">Lipid metabolism; fatty acid biosynthesis.</text>
</comment>
<comment type="catalytic activity">
    <reaction evidence="12">
        <text>2-methylpropanoyl-CoA + malonyl-[ACP] + H(+) = 4-methyl-3-oxopentanoyl-[ACP] + CO2 + CoA</text>
        <dbReference type="Rhea" id="RHEA:42268"/>
        <dbReference type="Rhea" id="RHEA-COMP:9623"/>
        <dbReference type="Rhea" id="RHEA-COMP:9940"/>
        <dbReference type="ChEBI" id="CHEBI:15378"/>
        <dbReference type="ChEBI" id="CHEBI:16526"/>
        <dbReference type="ChEBI" id="CHEBI:57287"/>
        <dbReference type="ChEBI" id="CHEBI:57338"/>
        <dbReference type="ChEBI" id="CHEBI:78449"/>
        <dbReference type="ChEBI" id="CHEBI:78820"/>
        <dbReference type="EC" id="2.3.1.300"/>
    </reaction>
    <physiologicalReaction direction="left-to-right" evidence="12">
        <dbReference type="Rhea" id="RHEA:42269"/>
    </physiologicalReaction>
</comment>
<dbReference type="HAMAP" id="MF_01815">
    <property type="entry name" value="FabH"/>
    <property type="match status" value="1"/>
</dbReference>
<dbReference type="EMBL" id="FXUF01000014">
    <property type="protein sequence ID" value="SMP66539.1"/>
    <property type="molecule type" value="Genomic_DNA"/>
</dbReference>
<feature type="active site" evidence="14">
    <location>
        <position position="116"/>
    </location>
</feature>
<evidence type="ECO:0000256" key="14">
    <source>
        <dbReference type="HAMAP-Rule" id="MF_01815"/>
    </source>
</evidence>
<keyword evidence="6 14" id="KW-0443">Lipid metabolism</keyword>
<dbReference type="NCBIfam" id="TIGR00747">
    <property type="entry name" value="fabH"/>
    <property type="match status" value="1"/>
</dbReference>
<keyword evidence="8 14" id="KW-0511">Multifunctional enzyme</keyword>
<evidence type="ECO:0000256" key="8">
    <source>
        <dbReference type="ARBA" id="ARBA00023268"/>
    </source>
</evidence>
<dbReference type="RefSeq" id="WP_283410279.1">
    <property type="nucleotide sequence ID" value="NZ_FXUF01000014.1"/>
</dbReference>
<evidence type="ECO:0000256" key="11">
    <source>
        <dbReference type="ARBA" id="ARBA00052407"/>
    </source>
</evidence>
<dbReference type="SUPFAM" id="SSF53901">
    <property type="entry name" value="Thiolase-like"/>
    <property type="match status" value="1"/>
</dbReference>
<dbReference type="FunFam" id="3.40.47.10:FF:000004">
    <property type="entry name" value="3-oxoacyl-[acyl-carrier-protein] synthase 3"/>
    <property type="match status" value="1"/>
</dbReference>
<dbReference type="InterPro" id="IPR016039">
    <property type="entry name" value="Thiolase-like"/>
</dbReference>
<evidence type="ECO:0000256" key="6">
    <source>
        <dbReference type="ARBA" id="ARBA00023098"/>
    </source>
</evidence>
<dbReference type="GO" id="GO:0033818">
    <property type="term" value="F:beta-ketoacyl-acyl-carrier-protein synthase III activity"/>
    <property type="evidence" value="ECO:0007669"/>
    <property type="project" value="UniProtKB-UniRule"/>
</dbReference>
<feature type="active site" evidence="14">
    <location>
        <position position="256"/>
    </location>
</feature>
<keyword evidence="5 14" id="KW-0276">Fatty acid metabolism</keyword>
<keyword evidence="14" id="KW-0963">Cytoplasm</keyword>
<evidence type="ECO:0000256" key="4">
    <source>
        <dbReference type="ARBA" id="ARBA00022679"/>
    </source>
</evidence>
<comment type="domain">
    <text evidence="14">The last Arg residue of the ACP-binding site is essential for the weak association between ACP/AcpP and FabH.</text>
</comment>
<accession>A0AA45WZ51</accession>
<keyword evidence="3 14" id="KW-0444">Lipid biosynthesis</keyword>
<evidence type="ECO:0000256" key="3">
    <source>
        <dbReference type="ARBA" id="ARBA00022516"/>
    </source>
</evidence>
<name>A0AA45WZ51_9CLOT</name>
<evidence type="ECO:0000256" key="9">
    <source>
        <dbReference type="ARBA" id="ARBA00023315"/>
    </source>
</evidence>
<feature type="domain" description="Beta-ketoacyl-[acyl-carrier-protein] synthase III N-terminal" evidence="16">
    <location>
        <begin position="110"/>
        <end position="188"/>
    </location>
</feature>
<evidence type="ECO:0000256" key="12">
    <source>
        <dbReference type="ARBA" id="ARBA00052467"/>
    </source>
</evidence>
<evidence type="ECO:0000256" key="10">
    <source>
        <dbReference type="ARBA" id="ARBA00051096"/>
    </source>
</evidence>
<comment type="subunit">
    <text evidence="14">Homodimer.</text>
</comment>
<proteinExistence type="inferred from homology"/>
<comment type="function">
    <text evidence="14">Catalyzes the condensation reaction of fatty acid synthesis by the addition to an acyl acceptor of two carbons from malonyl-ACP. Catalyzes the first condensation reaction which initiates fatty acid synthesis and may therefore play a role in governing the total rate of fatty acid production. Possesses both acetoacetyl-ACP synthase and acetyl transacylase activities. Its substrate specificity determines the biosynthesis of branched-chain and/or straight-chain of fatty acids.</text>
</comment>
<comment type="catalytic activity">
    <reaction evidence="10">
        <text>malonyl-[ACP] + acetyl-CoA + H(+) = 3-oxobutanoyl-[ACP] + CO2 + CoA</text>
        <dbReference type="Rhea" id="RHEA:12080"/>
        <dbReference type="Rhea" id="RHEA-COMP:9623"/>
        <dbReference type="Rhea" id="RHEA-COMP:9625"/>
        <dbReference type="ChEBI" id="CHEBI:15378"/>
        <dbReference type="ChEBI" id="CHEBI:16526"/>
        <dbReference type="ChEBI" id="CHEBI:57287"/>
        <dbReference type="ChEBI" id="CHEBI:57288"/>
        <dbReference type="ChEBI" id="CHEBI:78449"/>
        <dbReference type="ChEBI" id="CHEBI:78450"/>
        <dbReference type="EC" id="2.3.1.180"/>
    </reaction>
    <physiologicalReaction direction="left-to-right" evidence="10">
        <dbReference type="Rhea" id="RHEA:12081"/>
    </physiologicalReaction>
</comment>
<dbReference type="AlphaFoldDB" id="A0AA45WZ51"/>
<feature type="active site" evidence="14">
    <location>
        <position position="286"/>
    </location>
</feature>
<evidence type="ECO:0000256" key="13">
    <source>
        <dbReference type="ARBA" id="ARBA00052985"/>
    </source>
</evidence>
<evidence type="ECO:0000256" key="7">
    <source>
        <dbReference type="ARBA" id="ARBA00023160"/>
    </source>
</evidence>
<dbReference type="InterPro" id="IPR013751">
    <property type="entry name" value="ACP_syn_III_N"/>
</dbReference>
<reference evidence="17" key="1">
    <citation type="submission" date="2017-05" db="EMBL/GenBank/DDBJ databases">
        <authorList>
            <person name="Varghese N."/>
            <person name="Submissions S."/>
        </authorList>
    </citation>
    <scope>NUCLEOTIDE SEQUENCE</scope>
    <source>
        <strain evidence="17">Su22</strain>
    </source>
</reference>